<comment type="similarity">
    <text evidence="4">Belongs to the PPP1R35 family.</text>
</comment>
<dbReference type="InterPro" id="IPR033590">
    <property type="entry name" value="PPP1R35"/>
</dbReference>
<dbReference type="PANTHER" id="PTHR28625:SF1">
    <property type="entry name" value="PROTEIN PHOSPHATASE 1 REGULATORY SUBUNIT 35"/>
    <property type="match status" value="1"/>
</dbReference>
<evidence type="ECO:0000313" key="7">
    <source>
        <dbReference type="Ensembl" id="ENSLBEP00000004742.1"/>
    </source>
</evidence>
<keyword evidence="3" id="KW-0206">Cytoskeleton</keyword>
<protein>
    <recommendedName>
        <fullName evidence="6">Protein phosphatase 1 regulatory subunit 35 C-terminal domain-containing protein</fullName>
    </recommendedName>
</protein>
<feature type="region of interest" description="Disordered" evidence="5">
    <location>
        <begin position="106"/>
        <end position="150"/>
    </location>
</feature>
<dbReference type="GO" id="GO:0019902">
    <property type="term" value="F:phosphatase binding"/>
    <property type="evidence" value="ECO:0007669"/>
    <property type="project" value="InterPro"/>
</dbReference>
<dbReference type="Pfam" id="PF15503">
    <property type="entry name" value="PPP1R35_C"/>
    <property type="match status" value="1"/>
</dbReference>
<evidence type="ECO:0000256" key="4">
    <source>
        <dbReference type="ARBA" id="ARBA00029452"/>
    </source>
</evidence>
<feature type="region of interest" description="Disordered" evidence="5">
    <location>
        <begin position="70"/>
        <end position="91"/>
    </location>
</feature>
<evidence type="ECO:0000259" key="6">
    <source>
        <dbReference type="Pfam" id="PF15503"/>
    </source>
</evidence>
<name>A0A3Q3EBL6_9LABR</name>
<dbReference type="InParanoid" id="A0A3Q3EBL6"/>
<reference evidence="7" key="1">
    <citation type="submission" date="2025-08" db="UniProtKB">
        <authorList>
            <consortium name="Ensembl"/>
        </authorList>
    </citation>
    <scope>IDENTIFICATION</scope>
</reference>
<dbReference type="PANTHER" id="PTHR28625">
    <property type="entry name" value="PROTEIN PHOSPHATASE 1 REGULATORY SUBUNIT 35"/>
    <property type="match status" value="1"/>
</dbReference>
<accession>A0A3Q3EBL6</accession>
<proteinExistence type="inferred from homology"/>
<reference evidence="7" key="2">
    <citation type="submission" date="2025-09" db="UniProtKB">
        <authorList>
            <consortium name="Ensembl"/>
        </authorList>
    </citation>
    <scope>IDENTIFICATION</scope>
</reference>
<evidence type="ECO:0000256" key="5">
    <source>
        <dbReference type="SAM" id="MobiDB-lite"/>
    </source>
</evidence>
<sequence>MICFRASELSVVSCQDAELLPPPLSSPPLLTLPPLPLSSSPFSQCSELDLSITLSPALKIHHTHLKPRPLETTQQSDQSQPKPCLQGQTGRKVRYKEPVVVTVTPEPHITVNRGTPPEQPIRGQRRSRGRHHEFSEKQVEPSPALSNPNPGCLERAELNTTLALKAELQSLQGAEFNTRRVVQETIQRSERTKNLINTRATEEVNVSRSQVLFSSLVSVDVLEDQLISQVYQERLPLALTHDNKAQDVPSLFPLMRSLLLRQKPLPMEEGPISDTLRPQRHPTCSTFDLYRRRSRCEATP</sequence>
<evidence type="ECO:0000256" key="1">
    <source>
        <dbReference type="ARBA" id="ARBA00004114"/>
    </source>
</evidence>
<evidence type="ECO:0000256" key="3">
    <source>
        <dbReference type="ARBA" id="ARBA00023212"/>
    </source>
</evidence>
<dbReference type="AlphaFoldDB" id="A0A3Q3EBL6"/>
<dbReference type="GO" id="GO:0045724">
    <property type="term" value="P:positive regulation of cilium assembly"/>
    <property type="evidence" value="ECO:0007669"/>
    <property type="project" value="TreeGrafter"/>
</dbReference>
<dbReference type="Proteomes" id="UP000261660">
    <property type="component" value="Unplaced"/>
</dbReference>
<evidence type="ECO:0000256" key="2">
    <source>
        <dbReference type="ARBA" id="ARBA00022490"/>
    </source>
</evidence>
<organism evidence="7 8">
    <name type="scientific">Labrus bergylta</name>
    <name type="common">ballan wrasse</name>
    <dbReference type="NCBI Taxonomy" id="56723"/>
    <lineage>
        <taxon>Eukaryota</taxon>
        <taxon>Metazoa</taxon>
        <taxon>Chordata</taxon>
        <taxon>Craniata</taxon>
        <taxon>Vertebrata</taxon>
        <taxon>Euteleostomi</taxon>
        <taxon>Actinopterygii</taxon>
        <taxon>Neopterygii</taxon>
        <taxon>Teleostei</taxon>
        <taxon>Neoteleostei</taxon>
        <taxon>Acanthomorphata</taxon>
        <taxon>Eupercaria</taxon>
        <taxon>Labriformes</taxon>
        <taxon>Labridae</taxon>
        <taxon>Labrus</taxon>
    </lineage>
</organism>
<keyword evidence="2" id="KW-0963">Cytoplasm</keyword>
<dbReference type="GO" id="GO:0005814">
    <property type="term" value="C:centriole"/>
    <property type="evidence" value="ECO:0007669"/>
    <property type="project" value="UniProtKB-SubCell"/>
</dbReference>
<dbReference type="GO" id="GO:1903724">
    <property type="term" value="P:positive regulation of centriole elongation"/>
    <property type="evidence" value="ECO:0007669"/>
    <property type="project" value="TreeGrafter"/>
</dbReference>
<feature type="domain" description="Protein phosphatase 1 regulatory subunit 35 C-terminal" evidence="6">
    <location>
        <begin position="157"/>
        <end position="292"/>
    </location>
</feature>
<evidence type="ECO:0000313" key="8">
    <source>
        <dbReference type="Proteomes" id="UP000261660"/>
    </source>
</evidence>
<comment type="subcellular location">
    <subcellularLocation>
        <location evidence="1">Cytoplasm</location>
        <location evidence="1">Cytoskeleton</location>
        <location evidence="1">Microtubule organizing center</location>
        <location evidence="1">Centrosome</location>
        <location evidence="1">Centriole</location>
    </subcellularLocation>
</comment>
<dbReference type="InterPro" id="IPR029135">
    <property type="entry name" value="PPP1R35_C"/>
</dbReference>
<dbReference type="GeneTree" id="ENSGT00940000167671"/>
<keyword evidence="8" id="KW-1185">Reference proteome</keyword>
<dbReference type="STRING" id="56723.ENSLBEP00000004742"/>
<feature type="compositionally biased region" description="Polar residues" evidence="5">
    <location>
        <begin position="71"/>
        <end position="89"/>
    </location>
</feature>
<dbReference type="Ensembl" id="ENSLBET00000005007.1">
    <property type="protein sequence ID" value="ENSLBEP00000004742.1"/>
    <property type="gene ID" value="ENSLBEG00000003682.1"/>
</dbReference>
<dbReference type="FunCoup" id="A0A3Q3EBL6">
    <property type="interactions" value="763"/>
</dbReference>